<keyword evidence="2" id="KW-1185">Reference proteome</keyword>
<evidence type="ECO:0000313" key="1">
    <source>
        <dbReference type="EMBL" id="MCC9643125.1"/>
    </source>
</evidence>
<gene>
    <name evidence="1" type="ORF">LOC71_12635</name>
</gene>
<reference evidence="1" key="1">
    <citation type="submission" date="2021-11" db="EMBL/GenBank/DDBJ databases">
        <title>Genome sequence.</title>
        <authorList>
            <person name="Sun Q."/>
        </authorList>
    </citation>
    <scope>NUCLEOTIDE SEQUENCE</scope>
    <source>
        <strain evidence="1">JC740</strain>
    </source>
</reference>
<dbReference type="RefSeq" id="WP_230274064.1">
    <property type="nucleotide sequence ID" value="NZ_JAJKFW010000023.1"/>
</dbReference>
<sequence>MIAFPNKSQLTELLTNENGDCVSILMGTYQSGRETNQNPIRFKNLIQEAIELAKKKESPILSQLEALAELAHDATFWQHQSAGLAIYVSEGTEQRMMLSHDPGESVTLSDEFNIRPIASVACGETNLMTLALSWERARLFRSDGHTSVEVKDEVFPVTMDELVTERDPEKQLQYSSHESFGAGGSETVMYHGHGEGEDKIEADRHAYLSRVGELVQKRLYNTDLQLVAFATEEVAGHFEAAAEGVEITQCIHVSPDALSDSQLDARITAFAKEHHQSNDEVLAERLGASIAGDLGSSDLEEVVLAALDGRVDTLLLGADTRIPGRCDATKHSVTLDETASTDLVNTAVRLTLNSGGTIRRLQKASAGQPVAAIYRY</sequence>
<organism evidence="1 2">
    <name type="scientific">Rhodopirellula halodulae</name>
    <dbReference type="NCBI Taxonomy" id="2894198"/>
    <lineage>
        <taxon>Bacteria</taxon>
        <taxon>Pseudomonadati</taxon>
        <taxon>Planctomycetota</taxon>
        <taxon>Planctomycetia</taxon>
        <taxon>Pirellulales</taxon>
        <taxon>Pirellulaceae</taxon>
        <taxon>Rhodopirellula</taxon>
    </lineage>
</organism>
<accession>A0ABS8NHV4</accession>
<proteinExistence type="predicted"/>
<dbReference type="InterPro" id="IPR041289">
    <property type="entry name" value="Bact_RF_family3"/>
</dbReference>
<protein>
    <submittedName>
        <fullName evidence="1">Uncharacterized protein</fullName>
    </submittedName>
</protein>
<name>A0ABS8NHV4_9BACT</name>
<comment type="caution">
    <text evidence="1">The sequence shown here is derived from an EMBL/GenBank/DDBJ whole genome shotgun (WGS) entry which is preliminary data.</text>
</comment>
<dbReference type="Pfam" id="PF18845">
    <property type="entry name" value="baeRF_family3"/>
    <property type="match status" value="1"/>
</dbReference>
<dbReference type="Proteomes" id="UP001430306">
    <property type="component" value="Unassembled WGS sequence"/>
</dbReference>
<evidence type="ECO:0000313" key="2">
    <source>
        <dbReference type="Proteomes" id="UP001430306"/>
    </source>
</evidence>
<dbReference type="EMBL" id="JAJKFW010000023">
    <property type="protein sequence ID" value="MCC9643125.1"/>
    <property type="molecule type" value="Genomic_DNA"/>
</dbReference>